<dbReference type="AlphaFoldDB" id="A0A9P1CXC1"/>
<feature type="region of interest" description="Disordered" evidence="1">
    <location>
        <begin position="320"/>
        <end position="345"/>
    </location>
</feature>
<evidence type="ECO:0000313" key="3">
    <source>
        <dbReference type="EMBL" id="CAL1152481.1"/>
    </source>
</evidence>
<evidence type="ECO:0000313" key="2">
    <source>
        <dbReference type="EMBL" id="CAI3999106.1"/>
    </source>
</evidence>
<dbReference type="Gene3D" id="4.10.60.10">
    <property type="entry name" value="Zinc finger, CCHC-type"/>
    <property type="match status" value="1"/>
</dbReference>
<dbReference type="SUPFAM" id="SSF57756">
    <property type="entry name" value="Retrovirus zinc finger-like domains"/>
    <property type="match status" value="1"/>
</dbReference>
<keyword evidence="5" id="KW-1185">Reference proteome</keyword>
<accession>A0A9P1CXC1</accession>
<organism evidence="2">
    <name type="scientific">Cladocopium goreaui</name>
    <dbReference type="NCBI Taxonomy" id="2562237"/>
    <lineage>
        <taxon>Eukaryota</taxon>
        <taxon>Sar</taxon>
        <taxon>Alveolata</taxon>
        <taxon>Dinophyceae</taxon>
        <taxon>Suessiales</taxon>
        <taxon>Symbiodiniaceae</taxon>
        <taxon>Cladocopium</taxon>
    </lineage>
</organism>
<gene>
    <name evidence="2" type="ORF">C1SCF055_LOCUS25349</name>
</gene>
<feature type="region of interest" description="Disordered" evidence="1">
    <location>
        <begin position="1"/>
        <end position="22"/>
    </location>
</feature>
<proteinExistence type="predicted"/>
<dbReference type="Proteomes" id="UP001152797">
    <property type="component" value="Unassembled WGS sequence"/>
</dbReference>
<dbReference type="GO" id="GO:0003676">
    <property type="term" value="F:nucleic acid binding"/>
    <property type="evidence" value="ECO:0007669"/>
    <property type="project" value="InterPro"/>
</dbReference>
<dbReference type="EMBL" id="CAMXCT020002582">
    <property type="protein sequence ID" value="CAL1152481.1"/>
    <property type="molecule type" value="Genomic_DNA"/>
</dbReference>
<name>A0A9P1CXC1_9DINO</name>
<evidence type="ECO:0000313" key="4">
    <source>
        <dbReference type="EMBL" id="CAL4786418.1"/>
    </source>
</evidence>
<sequence length="530" mass="60250">MSSERRAEAADPPSLLGSRFFQDLQGNRANHGKKTYEAYQLDEPEDNHQAAFMQETESMEIDEEQIFQLLADQGDEDAVFISDFEDQIVDAIQDHPGLSQCFLSYQEARARGFLASEGKDQGERRQEGKTVMDTSQWIVADRIANSTCRAYGQPGHWKRECPNRPDVKKNEATNITEEIHLGTDDVAADIFEVVSELPEDADLHDQQLTFRIDPKLSTTAQYPESAPAEIQRPPGISTLREWGQLKVPSGKFGGKTFEQAHSDLCYVRQMWNRKAVSAWVRSFQMYCRARSQATHEYAYKMQEQGIEVDLVKHLSQVSNGANSSFNAEPKPISKPKTPIGATQEKDKAGEWIKIEEEMKSTNEHSRAPKRVNSKPKASAMAVEPNHHRVQEIRTQIAIRERELAKEVQIPEEEELMSGTYEAKFDMCEELRRTMLRAQSGNDTQLKGHLGDRISLLQLRHMDLFGEFQMMVPELQLKLVMLCRGTERFRVPGNLSKGEPMPWRKTIIIDRATGEVIDKGLFPEVALILKA</sequence>
<protein>
    <submittedName>
        <fullName evidence="4">CCHC-type domain-containing protein</fullName>
    </submittedName>
</protein>
<dbReference type="InterPro" id="IPR036875">
    <property type="entry name" value="Znf_CCHC_sf"/>
</dbReference>
<dbReference type="OrthoDB" id="1099063at2759"/>
<evidence type="ECO:0000313" key="5">
    <source>
        <dbReference type="Proteomes" id="UP001152797"/>
    </source>
</evidence>
<dbReference type="EMBL" id="CAMXCT010002582">
    <property type="protein sequence ID" value="CAI3999106.1"/>
    <property type="molecule type" value="Genomic_DNA"/>
</dbReference>
<reference evidence="3" key="2">
    <citation type="submission" date="2024-04" db="EMBL/GenBank/DDBJ databases">
        <authorList>
            <person name="Chen Y."/>
            <person name="Shah S."/>
            <person name="Dougan E. K."/>
            <person name="Thang M."/>
            <person name="Chan C."/>
        </authorList>
    </citation>
    <scope>NUCLEOTIDE SEQUENCE [LARGE SCALE GENOMIC DNA]</scope>
</reference>
<feature type="region of interest" description="Disordered" evidence="1">
    <location>
        <begin position="359"/>
        <end position="385"/>
    </location>
</feature>
<comment type="caution">
    <text evidence="2">The sequence shown here is derived from an EMBL/GenBank/DDBJ whole genome shotgun (WGS) entry which is preliminary data.</text>
</comment>
<reference evidence="2" key="1">
    <citation type="submission" date="2022-10" db="EMBL/GenBank/DDBJ databases">
        <authorList>
            <person name="Chen Y."/>
            <person name="Dougan E. K."/>
            <person name="Chan C."/>
            <person name="Rhodes N."/>
            <person name="Thang M."/>
        </authorList>
    </citation>
    <scope>NUCLEOTIDE SEQUENCE</scope>
</reference>
<evidence type="ECO:0000256" key="1">
    <source>
        <dbReference type="SAM" id="MobiDB-lite"/>
    </source>
</evidence>
<dbReference type="EMBL" id="CAMXCT030002582">
    <property type="protein sequence ID" value="CAL4786418.1"/>
    <property type="molecule type" value="Genomic_DNA"/>
</dbReference>
<dbReference type="GO" id="GO:0008270">
    <property type="term" value="F:zinc ion binding"/>
    <property type="evidence" value="ECO:0007669"/>
    <property type="project" value="InterPro"/>
</dbReference>